<name>A0A081FVK6_9GAMM</name>
<evidence type="ECO:0000313" key="1">
    <source>
        <dbReference type="EMBL" id="KEA62561.1"/>
    </source>
</evidence>
<proteinExistence type="predicted"/>
<dbReference type="Proteomes" id="UP000028252">
    <property type="component" value="Unassembled WGS sequence"/>
</dbReference>
<dbReference type="EMBL" id="JMQN01000047">
    <property type="protein sequence ID" value="KEA62561.1"/>
    <property type="molecule type" value="Genomic_DNA"/>
</dbReference>
<sequence length="80" mass="9026">MLIAAGGFDDDTFDVVGFKHLNGFEDLFLIVRDLEMEVQRMQDDIEFGFADIDADVDFNLAFHATHNKLTLPCYAGSRPL</sequence>
<dbReference type="AlphaFoldDB" id="A0A081FVK6"/>
<organism evidence="1 2">
    <name type="scientific">Marinobacterium lacunae</name>
    <dbReference type="NCBI Taxonomy" id="1232683"/>
    <lineage>
        <taxon>Bacteria</taxon>
        <taxon>Pseudomonadati</taxon>
        <taxon>Pseudomonadota</taxon>
        <taxon>Gammaproteobacteria</taxon>
        <taxon>Oceanospirillales</taxon>
        <taxon>Oceanospirillaceae</taxon>
        <taxon>Marinobacterium</taxon>
    </lineage>
</organism>
<reference evidence="1 2" key="1">
    <citation type="submission" date="2014-04" db="EMBL/GenBank/DDBJ databases">
        <title>Marinobacterium kochiensis sp. nov., isolated from sediment sample collected from Kochi backwaters in Kerala, India.</title>
        <authorList>
            <person name="Singh A."/>
            <person name="Pinnaka A.K."/>
        </authorList>
    </citation>
    <scope>NUCLEOTIDE SEQUENCE [LARGE SCALE GENOMIC DNA]</scope>
    <source>
        <strain evidence="1 2">AK27</strain>
    </source>
</reference>
<evidence type="ECO:0000313" key="2">
    <source>
        <dbReference type="Proteomes" id="UP000028252"/>
    </source>
</evidence>
<gene>
    <name evidence="1" type="ORF">ADIMK_3033</name>
</gene>
<accession>A0A081FVK6</accession>
<protein>
    <submittedName>
        <fullName evidence="1">Uncharacterized protein</fullName>
    </submittedName>
</protein>
<keyword evidence="2" id="KW-1185">Reference proteome</keyword>
<comment type="caution">
    <text evidence="1">The sequence shown here is derived from an EMBL/GenBank/DDBJ whole genome shotgun (WGS) entry which is preliminary data.</text>
</comment>
<dbReference type="PATRIC" id="fig|1232683.4.peg.2983"/>